<evidence type="ECO:0000313" key="1">
    <source>
        <dbReference type="EMBL" id="CAI6336603.1"/>
    </source>
</evidence>
<evidence type="ECO:0000313" key="2">
    <source>
        <dbReference type="Proteomes" id="UP001152607"/>
    </source>
</evidence>
<protein>
    <submittedName>
        <fullName evidence="1">Uncharacterized protein</fullName>
    </submittedName>
</protein>
<gene>
    <name evidence="1" type="ORF">PDIGIT_LOCUS9707</name>
</gene>
<sequence>MVRYTFPAGAFFTYSPEIRIRQNPAVEDTIREVAIWIEQNAERGGRMNCQLFPSSDVERDGHLARLIGVKKMHAMLLKIKDKTGYWLVYHKSKRLWCASDDEPPCGMLAYNDKLWMQSWDNCYLKRYGQRRRDAQSCVPLQMKKGQWYRFSVQHCTYCNGTYDDTIQLALG</sequence>
<comment type="caution">
    <text evidence="1">The sequence shown here is derived from an EMBL/GenBank/DDBJ whole genome shotgun (WGS) entry which is preliminary data.</text>
</comment>
<organism evidence="1 2">
    <name type="scientific">Periconia digitata</name>
    <dbReference type="NCBI Taxonomy" id="1303443"/>
    <lineage>
        <taxon>Eukaryota</taxon>
        <taxon>Fungi</taxon>
        <taxon>Dikarya</taxon>
        <taxon>Ascomycota</taxon>
        <taxon>Pezizomycotina</taxon>
        <taxon>Dothideomycetes</taxon>
        <taxon>Pleosporomycetidae</taxon>
        <taxon>Pleosporales</taxon>
        <taxon>Massarineae</taxon>
        <taxon>Periconiaceae</taxon>
        <taxon>Periconia</taxon>
    </lineage>
</organism>
<reference evidence="1" key="1">
    <citation type="submission" date="2023-01" db="EMBL/GenBank/DDBJ databases">
        <authorList>
            <person name="Van Ghelder C."/>
            <person name="Rancurel C."/>
        </authorList>
    </citation>
    <scope>NUCLEOTIDE SEQUENCE</scope>
    <source>
        <strain evidence="1">CNCM I-4278</strain>
    </source>
</reference>
<keyword evidence="2" id="KW-1185">Reference proteome</keyword>
<dbReference type="AlphaFoldDB" id="A0A9W4XM24"/>
<name>A0A9W4XM24_9PLEO</name>
<dbReference type="OrthoDB" id="3683923at2759"/>
<dbReference type="EMBL" id="CAOQHR010000006">
    <property type="protein sequence ID" value="CAI6336603.1"/>
    <property type="molecule type" value="Genomic_DNA"/>
</dbReference>
<dbReference type="Proteomes" id="UP001152607">
    <property type="component" value="Unassembled WGS sequence"/>
</dbReference>
<proteinExistence type="predicted"/>
<accession>A0A9W4XM24</accession>